<keyword evidence="6" id="KW-0663">Pyridoxal phosphate</keyword>
<dbReference type="PANTHER" id="PTHR42885:SF1">
    <property type="entry name" value="THREONINE-PHOSPHATE DECARBOXYLASE"/>
    <property type="match status" value="1"/>
</dbReference>
<dbReference type="SUPFAM" id="SSF53383">
    <property type="entry name" value="PLP-dependent transferases"/>
    <property type="match status" value="1"/>
</dbReference>
<protein>
    <recommendedName>
        <fullName evidence="4">threonine-phosphate decarboxylase</fullName>
        <ecNumber evidence="4">4.1.1.81</ecNumber>
    </recommendedName>
    <alternativeName>
        <fullName evidence="8">L-threonine-O-3-phosphate decarboxylase</fullName>
    </alternativeName>
</protein>
<dbReference type="KEGG" id="hmi:soil367_14630"/>
<evidence type="ECO:0000256" key="3">
    <source>
        <dbReference type="ARBA" id="ARBA00004953"/>
    </source>
</evidence>
<evidence type="ECO:0000256" key="4">
    <source>
        <dbReference type="ARBA" id="ARBA00012285"/>
    </source>
</evidence>
<evidence type="ECO:0000313" key="12">
    <source>
        <dbReference type="Proteomes" id="UP000298049"/>
    </source>
</evidence>
<dbReference type="RefSeq" id="WP_136549772.1">
    <property type="nucleotide sequence ID" value="NZ_CP031093.1"/>
</dbReference>
<dbReference type="AlphaFoldDB" id="A0A4P7XJ57"/>
<dbReference type="GO" id="GO:0009236">
    <property type="term" value="P:cobalamin biosynthetic process"/>
    <property type="evidence" value="ECO:0007669"/>
    <property type="project" value="UniProtKB-UniPathway"/>
</dbReference>
<dbReference type="EC" id="4.1.1.81" evidence="4"/>
<dbReference type="EMBL" id="CP031093">
    <property type="protein sequence ID" value="QCF27068.1"/>
    <property type="molecule type" value="Genomic_DNA"/>
</dbReference>
<dbReference type="Gene3D" id="3.40.640.10">
    <property type="entry name" value="Type I PLP-dependent aspartate aminotransferase-like (Major domain)"/>
    <property type="match status" value="1"/>
</dbReference>
<evidence type="ECO:0000256" key="8">
    <source>
        <dbReference type="ARBA" id="ARBA00029996"/>
    </source>
</evidence>
<evidence type="ECO:0000256" key="5">
    <source>
        <dbReference type="ARBA" id="ARBA00022573"/>
    </source>
</evidence>
<feature type="domain" description="Aminotransferase class I/classII large" evidence="10">
    <location>
        <begin position="55"/>
        <end position="319"/>
    </location>
</feature>
<dbReference type="Pfam" id="PF00155">
    <property type="entry name" value="Aminotran_1_2"/>
    <property type="match status" value="1"/>
</dbReference>
<evidence type="ECO:0000256" key="2">
    <source>
        <dbReference type="ARBA" id="ARBA00003444"/>
    </source>
</evidence>
<dbReference type="PANTHER" id="PTHR42885">
    <property type="entry name" value="HISTIDINOL-PHOSPHATE AMINOTRANSFERASE-RELATED"/>
    <property type="match status" value="1"/>
</dbReference>
<accession>A0A4P7XJ57</accession>
<dbReference type="InterPro" id="IPR004839">
    <property type="entry name" value="Aminotransferase_I/II_large"/>
</dbReference>
<dbReference type="InterPro" id="IPR015421">
    <property type="entry name" value="PyrdxlP-dep_Trfase_major"/>
</dbReference>
<dbReference type="UniPathway" id="UPA00148"/>
<comment type="pathway">
    <text evidence="3">Cofactor biosynthesis; adenosylcobalamin biosynthesis.</text>
</comment>
<evidence type="ECO:0000256" key="6">
    <source>
        <dbReference type="ARBA" id="ARBA00022898"/>
    </source>
</evidence>
<dbReference type="Proteomes" id="UP000298049">
    <property type="component" value="Chromosome"/>
</dbReference>
<evidence type="ECO:0000256" key="9">
    <source>
        <dbReference type="ARBA" id="ARBA00048531"/>
    </source>
</evidence>
<dbReference type="GO" id="GO:0030170">
    <property type="term" value="F:pyridoxal phosphate binding"/>
    <property type="evidence" value="ECO:0007669"/>
    <property type="project" value="InterPro"/>
</dbReference>
<comment type="cofactor">
    <cofactor evidence="1">
        <name>pyridoxal 5'-phosphate</name>
        <dbReference type="ChEBI" id="CHEBI:597326"/>
    </cofactor>
</comment>
<keyword evidence="12" id="KW-1185">Reference proteome</keyword>
<reference evidence="11 12" key="1">
    <citation type="submission" date="2018-07" db="EMBL/GenBank/DDBJ databases">
        <title>Marsedoiliclastica nanhaica gen. nov. sp. nov., a novel marine hydrocarbonoclastic bacterium isolated from an in-situ enriched hydrocarbon-degrading consortium in deep-sea sediment.</title>
        <authorList>
            <person name="Dong C."/>
            <person name="Ma T."/>
            <person name="Liu R."/>
            <person name="Shao Z."/>
        </authorList>
    </citation>
    <scope>NUCLEOTIDE SEQUENCE [LARGE SCALE GENOMIC DNA]</scope>
    <source>
        <strain evidence="12">soil36-7</strain>
    </source>
</reference>
<keyword evidence="7 11" id="KW-0456">Lyase</keyword>
<dbReference type="InterPro" id="IPR015424">
    <property type="entry name" value="PyrdxlP-dep_Trfase"/>
</dbReference>
<keyword evidence="5" id="KW-0169">Cobalamin biosynthesis</keyword>
<organism evidence="11 12">
    <name type="scientific">Hydrocarboniclastica marina</name>
    <dbReference type="NCBI Taxonomy" id="2259620"/>
    <lineage>
        <taxon>Bacteria</taxon>
        <taxon>Pseudomonadati</taxon>
        <taxon>Pseudomonadota</taxon>
        <taxon>Gammaproteobacteria</taxon>
        <taxon>Alteromonadales</taxon>
        <taxon>Alteromonadaceae</taxon>
        <taxon>Hydrocarboniclastica</taxon>
    </lineage>
</organism>
<dbReference type="NCBIfam" id="TIGR01140">
    <property type="entry name" value="L_thr_O3P_dcar"/>
    <property type="match status" value="1"/>
</dbReference>
<proteinExistence type="predicted"/>
<evidence type="ECO:0000256" key="7">
    <source>
        <dbReference type="ARBA" id="ARBA00023239"/>
    </source>
</evidence>
<comment type="function">
    <text evidence="2">Decarboxylates L-threonine-O-3-phosphate to yield (R)-1-amino-2-propanol O-2-phosphate, the precursor for the linkage between the nucleotide loop and the corrin ring in cobalamin.</text>
</comment>
<name>A0A4P7XJ57_9ALTE</name>
<gene>
    <name evidence="11" type="ORF">soil367_14630</name>
</gene>
<dbReference type="Gene3D" id="3.90.1150.10">
    <property type="entry name" value="Aspartate Aminotransferase, domain 1"/>
    <property type="match status" value="1"/>
</dbReference>
<dbReference type="GO" id="GO:0048472">
    <property type="term" value="F:threonine-phosphate decarboxylase activity"/>
    <property type="evidence" value="ECO:0007669"/>
    <property type="project" value="UniProtKB-EC"/>
</dbReference>
<evidence type="ECO:0000256" key="1">
    <source>
        <dbReference type="ARBA" id="ARBA00001933"/>
    </source>
</evidence>
<evidence type="ECO:0000313" key="11">
    <source>
        <dbReference type="EMBL" id="QCF27068.1"/>
    </source>
</evidence>
<dbReference type="OrthoDB" id="9799304at2"/>
<dbReference type="InterPro" id="IPR005860">
    <property type="entry name" value="CobD"/>
</dbReference>
<sequence length="340" mass="36926">MADLPLHGGELNAAAALWRIPRENWLDLSTGINPQAWPVPQIPEDVWRRLPEDDDALVSAIRSWAQPHEHAGVLAVAGSQAAIQALPRLRAPGRVAVPRPGYEEHGHCWRASGHEVQALSAEAIEAQLDGLDVVVWIQPNNPTGELLASERLLAWRNRLAQRDGWLIVDEAFISGNEAHSLAAAAGQPGLIVLRSLGKFFGLAGVRAGAVIACPELCKALGRLLGPWSVSGPARYLMERALADFGWQQTTRRQLAHDSRCMAELLAAHGLAPSGSTNLFCYVRHPNAFEIYQALAGQAVLVRHFTDPSGLRIGLPGSEREWARLDDALGRSSRSRNAQSD</sequence>
<dbReference type="InterPro" id="IPR015422">
    <property type="entry name" value="PyrdxlP-dep_Trfase_small"/>
</dbReference>
<evidence type="ECO:0000259" key="10">
    <source>
        <dbReference type="Pfam" id="PF00155"/>
    </source>
</evidence>
<dbReference type="CDD" id="cd00609">
    <property type="entry name" value="AAT_like"/>
    <property type="match status" value="1"/>
</dbReference>
<comment type="catalytic activity">
    <reaction evidence="9">
        <text>O-phospho-L-threonine + H(+) = (R)-1-aminopropan-2-yl phosphate + CO2</text>
        <dbReference type="Rhea" id="RHEA:11492"/>
        <dbReference type="ChEBI" id="CHEBI:15378"/>
        <dbReference type="ChEBI" id="CHEBI:16526"/>
        <dbReference type="ChEBI" id="CHEBI:58563"/>
        <dbReference type="ChEBI" id="CHEBI:58675"/>
        <dbReference type="EC" id="4.1.1.81"/>
    </reaction>
</comment>